<dbReference type="Pfam" id="PF00593">
    <property type="entry name" value="TonB_dep_Rec_b-barrel"/>
    <property type="match status" value="1"/>
</dbReference>
<feature type="short sequence motif" description="TonB C-terminal box" evidence="13">
    <location>
        <begin position="717"/>
        <end position="734"/>
    </location>
</feature>
<dbReference type="AlphaFoldDB" id="A0A1U6ISP2"/>
<evidence type="ECO:0000259" key="17">
    <source>
        <dbReference type="Pfam" id="PF07715"/>
    </source>
</evidence>
<comment type="similarity">
    <text evidence="12 14">Belongs to the TonB-dependent receptor family.</text>
</comment>
<keyword evidence="10 12" id="KW-0472">Membrane</keyword>
<keyword evidence="3 12" id="KW-1134">Transmembrane beta strand</keyword>
<dbReference type="InterPro" id="IPR012910">
    <property type="entry name" value="Plug_dom"/>
</dbReference>
<keyword evidence="2 12" id="KW-0813">Transport</keyword>
<evidence type="ECO:0000256" key="2">
    <source>
        <dbReference type="ARBA" id="ARBA00022448"/>
    </source>
</evidence>
<evidence type="ECO:0000313" key="18">
    <source>
        <dbReference type="EMBL" id="SLK11028.1"/>
    </source>
</evidence>
<evidence type="ECO:0000256" key="5">
    <source>
        <dbReference type="ARBA" id="ARBA00022692"/>
    </source>
</evidence>
<keyword evidence="11 12" id="KW-0998">Cell outer membrane</keyword>
<dbReference type="EMBL" id="FVZE01000013">
    <property type="protein sequence ID" value="SLK11028.1"/>
    <property type="molecule type" value="Genomic_DNA"/>
</dbReference>
<accession>A0A1U6ISP2</accession>
<dbReference type="Pfam" id="PF07715">
    <property type="entry name" value="Plug"/>
    <property type="match status" value="1"/>
</dbReference>
<dbReference type="PANTHER" id="PTHR32552:SF81">
    <property type="entry name" value="TONB-DEPENDENT OUTER MEMBRANE RECEPTOR"/>
    <property type="match status" value="1"/>
</dbReference>
<evidence type="ECO:0000256" key="12">
    <source>
        <dbReference type="PROSITE-ProRule" id="PRU01360"/>
    </source>
</evidence>
<keyword evidence="6 15" id="KW-0732">Signal</keyword>
<keyword evidence="5 12" id="KW-0812">Transmembrane</keyword>
<organism evidence="18 19">
    <name type="scientific">Novosphingobium mathurense</name>
    <dbReference type="NCBI Taxonomy" id="428990"/>
    <lineage>
        <taxon>Bacteria</taxon>
        <taxon>Pseudomonadati</taxon>
        <taxon>Pseudomonadota</taxon>
        <taxon>Alphaproteobacteria</taxon>
        <taxon>Sphingomonadales</taxon>
        <taxon>Sphingomonadaceae</taxon>
        <taxon>Novosphingobium</taxon>
    </lineage>
</organism>
<feature type="domain" description="TonB-dependent receptor plug" evidence="17">
    <location>
        <begin position="48"/>
        <end position="157"/>
    </location>
</feature>
<evidence type="ECO:0000256" key="1">
    <source>
        <dbReference type="ARBA" id="ARBA00004571"/>
    </source>
</evidence>
<dbReference type="PANTHER" id="PTHR32552">
    <property type="entry name" value="FERRICHROME IRON RECEPTOR-RELATED"/>
    <property type="match status" value="1"/>
</dbReference>
<dbReference type="RefSeq" id="WP_054948267.1">
    <property type="nucleotide sequence ID" value="NZ_FVZE01000013.1"/>
</dbReference>
<feature type="domain" description="TonB-dependent receptor-like beta-barrel" evidence="16">
    <location>
        <begin position="238"/>
        <end position="699"/>
    </location>
</feature>
<dbReference type="Gene3D" id="2.40.170.20">
    <property type="entry name" value="TonB-dependent receptor, beta-barrel domain"/>
    <property type="match status" value="1"/>
</dbReference>
<evidence type="ECO:0000256" key="15">
    <source>
        <dbReference type="SAM" id="SignalP"/>
    </source>
</evidence>
<evidence type="ECO:0000256" key="13">
    <source>
        <dbReference type="PROSITE-ProRule" id="PRU10144"/>
    </source>
</evidence>
<evidence type="ECO:0000256" key="4">
    <source>
        <dbReference type="ARBA" id="ARBA00022496"/>
    </source>
</evidence>
<evidence type="ECO:0000256" key="3">
    <source>
        <dbReference type="ARBA" id="ARBA00022452"/>
    </source>
</evidence>
<dbReference type="Proteomes" id="UP000190989">
    <property type="component" value="Unassembled WGS sequence"/>
</dbReference>
<evidence type="ECO:0000313" key="19">
    <source>
        <dbReference type="Proteomes" id="UP000190989"/>
    </source>
</evidence>
<evidence type="ECO:0000256" key="7">
    <source>
        <dbReference type="ARBA" id="ARBA00023004"/>
    </source>
</evidence>
<keyword evidence="8" id="KW-0406">Ion transport</keyword>
<proteinExistence type="inferred from homology"/>
<feature type="chain" id="PRO_5010531486" evidence="15">
    <location>
        <begin position="25"/>
        <end position="734"/>
    </location>
</feature>
<evidence type="ECO:0000256" key="11">
    <source>
        <dbReference type="ARBA" id="ARBA00023237"/>
    </source>
</evidence>
<dbReference type="GO" id="GO:0009279">
    <property type="term" value="C:cell outer membrane"/>
    <property type="evidence" value="ECO:0007669"/>
    <property type="project" value="UniProtKB-SubCell"/>
</dbReference>
<dbReference type="SUPFAM" id="SSF56935">
    <property type="entry name" value="Porins"/>
    <property type="match status" value="1"/>
</dbReference>
<keyword evidence="7" id="KW-0408">Iron</keyword>
<evidence type="ECO:0000256" key="9">
    <source>
        <dbReference type="ARBA" id="ARBA00023077"/>
    </source>
</evidence>
<comment type="subcellular location">
    <subcellularLocation>
        <location evidence="1 12">Cell outer membrane</location>
        <topology evidence="1 12">Multi-pass membrane protein</topology>
    </subcellularLocation>
</comment>
<evidence type="ECO:0000256" key="14">
    <source>
        <dbReference type="RuleBase" id="RU003357"/>
    </source>
</evidence>
<evidence type="ECO:0000256" key="6">
    <source>
        <dbReference type="ARBA" id="ARBA00022729"/>
    </source>
</evidence>
<dbReference type="InterPro" id="IPR000531">
    <property type="entry name" value="Beta-barrel_TonB"/>
</dbReference>
<dbReference type="InterPro" id="IPR036942">
    <property type="entry name" value="Beta-barrel_TonB_sf"/>
</dbReference>
<evidence type="ECO:0000256" key="10">
    <source>
        <dbReference type="ARBA" id="ARBA00023136"/>
    </source>
</evidence>
<dbReference type="GO" id="GO:0006826">
    <property type="term" value="P:iron ion transport"/>
    <property type="evidence" value="ECO:0007669"/>
    <property type="project" value="UniProtKB-KW"/>
</dbReference>
<reference evidence="19" key="1">
    <citation type="submission" date="2017-02" db="EMBL/GenBank/DDBJ databases">
        <authorList>
            <person name="Varghese N."/>
            <person name="Submissions S."/>
        </authorList>
    </citation>
    <scope>NUCLEOTIDE SEQUENCE [LARGE SCALE GENOMIC DNA]</scope>
    <source>
        <strain evidence="19">SM117</strain>
    </source>
</reference>
<dbReference type="STRING" id="428990.SAMN06295987_11341"/>
<protein>
    <submittedName>
        <fullName evidence="18">Iron complex outermembrane recepter protein</fullName>
    </submittedName>
</protein>
<name>A0A1U6ISP2_9SPHN</name>
<keyword evidence="4" id="KW-0410">Iron transport</keyword>
<dbReference type="InterPro" id="IPR039426">
    <property type="entry name" value="TonB-dep_rcpt-like"/>
</dbReference>
<dbReference type="InterPro" id="IPR010917">
    <property type="entry name" value="TonB_rcpt_CS"/>
</dbReference>
<feature type="signal peptide" evidence="15">
    <location>
        <begin position="1"/>
        <end position="24"/>
    </location>
</feature>
<sequence>MKKALSYLLLGTCCAAIVQAPAHAQQSEDSTGGLKEIVVTAQKQAQSQQDVPISVTAVTGETLAAAQVNNVSDLANSIPNVQINTFSNSPDSAVFTIRGVGVNDADPYVGTTVSVVVDGVVVGVNTAALLSLFDIDRVEVLRGPQGTLFGANTTGGVINVVTKQPTGELGGEFEAVYGNYNHLELNAALNFPITDNLSGKISVLHNSMDGYFRNYADNRRIGERNITSLRGYLKYAEGNYDATLIGEYVRSRNGSQTGILLAGPGELFYVPGETEKAFDFKRGLSYDQPDANDRNTYTVTLTQNLSTGIGDWTSITSYRDYDNDLYSDDDATTLVLLQTHRRIKHHQFSQELRDLVNITDTTRLIVGGYYFRQHYTLDQQGKLDGFLPGLGQPQTQEQTNWSISGFAQLYQDITPDLRLQAGIRYSHEKTDAVSTTANTINPDGVATFDDPLIPGSLIVASGKKAWNNVGWKVGLDYKVTPDVMLYSYYARGFKSGGFTGRIVVAEDIGPFDPEKLDTIEAGFKADLLDRHLRVNLAAFYNFYKNMQVVQNITYPSGANSASIANAGKAETKGFELEVTAAPVNGLTLTGALAYLDAKYKEYDTQILDPATGGLVPASYAGNSLMNSPKWNASFGANWQMALGNGTLTANGQYTYSSSKFTSYTNLPVERVGPVELVNASLNWGPDDAGWKIGLYGRNLFDEKYFNQKLSLAGIGTLASLGTPREYGATFRYSF</sequence>
<keyword evidence="9 14" id="KW-0798">TonB box</keyword>
<evidence type="ECO:0000259" key="16">
    <source>
        <dbReference type="Pfam" id="PF00593"/>
    </source>
</evidence>
<gene>
    <name evidence="18" type="ORF">SAMN06295987_11341</name>
</gene>
<evidence type="ECO:0000256" key="8">
    <source>
        <dbReference type="ARBA" id="ARBA00023065"/>
    </source>
</evidence>
<dbReference type="CDD" id="cd01347">
    <property type="entry name" value="ligand_gated_channel"/>
    <property type="match status" value="1"/>
</dbReference>
<keyword evidence="19" id="KW-1185">Reference proteome</keyword>
<dbReference type="PROSITE" id="PS01156">
    <property type="entry name" value="TONB_DEPENDENT_REC_2"/>
    <property type="match status" value="1"/>
</dbReference>
<dbReference type="PROSITE" id="PS52016">
    <property type="entry name" value="TONB_DEPENDENT_REC_3"/>
    <property type="match status" value="1"/>
</dbReference>